<dbReference type="RefSeq" id="WP_343757157.1">
    <property type="nucleotide sequence ID" value="NZ_BAAACW010000181.1"/>
</dbReference>
<evidence type="ECO:0000313" key="7">
    <source>
        <dbReference type="EMBL" id="GAA0372972.1"/>
    </source>
</evidence>
<dbReference type="Gene3D" id="1.10.150.130">
    <property type="match status" value="1"/>
</dbReference>
<dbReference type="Proteomes" id="UP001501166">
    <property type="component" value="Unassembled WGS sequence"/>
</dbReference>
<dbReference type="PANTHER" id="PTHR30349">
    <property type="entry name" value="PHAGE INTEGRASE-RELATED"/>
    <property type="match status" value="1"/>
</dbReference>
<dbReference type="PROSITE" id="PS51898">
    <property type="entry name" value="TYR_RECOMBINASE"/>
    <property type="match status" value="1"/>
</dbReference>
<dbReference type="Gene3D" id="1.10.443.10">
    <property type="entry name" value="Intergrase catalytic core"/>
    <property type="match status" value="1"/>
</dbReference>
<dbReference type="EMBL" id="BAAACW010000181">
    <property type="protein sequence ID" value="GAA0372972.1"/>
    <property type="molecule type" value="Genomic_DNA"/>
</dbReference>
<feature type="domain" description="Core-binding (CB)" evidence="6">
    <location>
        <begin position="3"/>
        <end position="95"/>
    </location>
</feature>
<name>A0ABP3HP74_9LACT</name>
<dbReference type="Pfam" id="PF02899">
    <property type="entry name" value="Phage_int_SAM_1"/>
    <property type="match status" value="1"/>
</dbReference>
<protein>
    <submittedName>
        <fullName evidence="7">Tyrosine-type recombinase/integrase</fullName>
    </submittedName>
</protein>
<evidence type="ECO:0000256" key="4">
    <source>
        <dbReference type="PROSITE-ProRule" id="PRU01248"/>
    </source>
</evidence>
<dbReference type="InterPro" id="IPR002104">
    <property type="entry name" value="Integrase_catalytic"/>
</dbReference>
<dbReference type="PANTHER" id="PTHR30349:SF81">
    <property type="entry name" value="TYROSINE RECOMBINASE XERC"/>
    <property type="match status" value="1"/>
</dbReference>
<organism evidence="7 8">
    <name type="scientific">Alkalibacterium iburiense</name>
    <dbReference type="NCBI Taxonomy" id="290589"/>
    <lineage>
        <taxon>Bacteria</taxon>
        <taxon>Bacillati</taxon>
        <taxon>Bacillota</taxon>
        <taxon>Bacilli</taxon>
        <taxon>Lactobacillales</taxon>
        <taxon>Carnobacteriaceae</taxon>
        <taxon>Alkalibacterium</taxon>
    </lineage>
</organism>
<dbReference type="InterPro" id="IPR013762">
    <property type="entry name" value="Integrase-like_cat_sf"/>
</dbReference>
<dbReference type="InterPro" id="IPR004107">
    <property type="entry name" value="Integrase_SAM-like_N"/>
</dbReference>
<evidence type="ECO:0000259" key="6">
    <source>
        <dbReference type="PROSITE" id="PS51900"/>
    </source>
</evidence>
<comment type="caution">
    <text evidence="7">The sequence shown here is derived from an EMBL/GenBank/DDBJ whole genome shotgun (WGS) entry which is preliminary data.</text>
</comment>
<dbReference type="InterPro" id="IPR044068">
    <property type="entry name" value="CB"/>
</dbReference>
<dbReference type="InterPro" id="IPR050090">
    <property type="entry name" value="Tyrosine_recombinase_XerCD"/>
</dbReference>
<evidence type="ECO:0000256" key="1">
    <source>
        <dbReference type="ARBA" id="ARBA00022908"/>
    </source>
</evidence>
<keyword evidence="2 4" id="KW-0238">DNA-binding</keyword>
<gene>
    <name evidence="7" type="ORF">GCM10008932_24910</name>
</gene>
<sequence>MSKSFYFLLEEFLCYYLPHQRGYSPNTIRSYYTTLCSIIYWMENNQNIPKELIEITDFTKSRVNKWLMSIEQSGSSISTRNQRLAGLRSFLSFVVEEEIIYQNVLLELNSIHVKKAPRPITDFLTLEEVKGVLSIIPIDNSMSFKHYVILCTLYDSGTRVNELCNIKIEDIVFDKHCSIKICGKRNKTRIIYLSPIVAKQIKKYINQFGITEGYLFRNRYETKISDSGIDYIIKKYSQMANKSFPNLQNKKISAHTFRRSKATHMLLNGVNLSIIQRFLGHESIQTTEVYLEVGSQAMIEAVERNNKLILANTDFKDDSMLNKDTLEQIRLKLFR</sequence>
<evidence type="ECO:0000256" key="2">
    <source>
        <dbReference type="ARBA" id="ARBA00023125"/>
    </source>
</evidence>
<dbReference type="InterPro" id="IPR011010">
    <property type="entry name" value="DNA_brk_join_enz"/>
</dbReference>
<accession>A0ABP3HP74</accession>
<reference evidence="8" key="1">
    <citation type="journal article" date="2019" name="Int. J. Syst. Evol. Microbiol.">
        <title>The Global Catalogue of Microorganisms (GCM) 10K type strain sequencing project: providing services to taxonomists for standard genome sequencing and annotation.</title>
        <authorList>
            <consortium name="The Broad Institute Genomics Platform"/>
            <consortium name="The Broad Institute Genome Sequencing Center for Infectious Disease"/>
            <person name="Wu L."/>
            <person name="Ma J."/>
        </authorList>
    </citation>
    <scope>NUCLEOTIDE SEQUENCE [LARGE SCALE GENOMIC DNA]</scope>
    <source>
        <strain evidence="8">JCM 12662</strain>
    </source>
</reference>
<evidence type="ECO:0000259" key="5">
    <source>
        <dbReference type="PROSITE" id="PS51898"/>
    </source>
</evidence>
<dbReference type="Pfam" id="PF00589">
    <property type="entry name" value="Phage_integrase"/>
    <property type="match status" value="1"/>
</dbReference>
<feature type="domain" description="Tyr recombinase" evidence="5">
    <location>
        <begin position="119"/>
        <end position="303"/>
    </location>
</feature>
<keyword evidence="1" id="KW-0229">DNA integration</keyword>
<proteinExistence type="predicted"/>
<evidence type="ECO:0000313" key="8">
    <source>
        <dbReference type="Proteomes" id="UP001501166"/>
    </source>
</evidence>
<dbReference type="SUPFAM" id="SSF56349">
    <property type="entry name" value="DNA breaking-rejoining enzymes"/>
    <property type="match status" value="1"/>
</dbReference>
<dbReference type="InterPro" id="IPR010998">
    <property type="entry name" value="Integrase_recombinase_N"/>
</dbReference>
<keyword evidence="8" id="KW-1185">Reference proteome</keyword>
<dbReference type="PROSITE" id="PS51900">
    <property type="entry name" value="CB"/>
    <property type="match status" value="1"/>
</dbReference>
<keyword evidence="3" id="KW-0233">DNA recombination</keyword>
<evidence type="ECO:0000256" key="3">
    <source>
        <dbReference type="ARBA" id="ARBA00023172"/>
    </source>
</evidence>